<evidence type="ECO:0000313" key="2">
    <source>
        <dbReference type="EMBL" id="GBM33994.1"/>
    </source>
</evidence>
<feature type="chain" id="PRO_5021384168" evidence="1">
    <location>
        <begin position="17"/>
        <end position="116"/>
    </location>
</feature>
<comment type="caution">
    <text evidence="2">The sequence shown here is derived from an EMBL/GenBank/DDBJ whole genome shotgun (WGS) entry which is preliminary data.</text>
</comment>
<accession>A0A4Y2F1N3</accession>
<evidence type="ECO:0000256" key="1">
    <source>
        <dbReference type="SAM" id="SignalP"/>
    </source>
</evidence>
<proteinExistence type="predicted"/>
<sequence length="116" mass="13754">MVEILILLCWSTILHQNSTYFHLLKWLMGRVLRTILPTKTSLLKSKFPTEITEKRLKDNQSKQKAYYDKVTVKLSALKPKQPLYVQMGHRDWTTGTSFKNWIRHVRISLKQLLEVN</sequence>
<reference evidence="2 3" key="1">
    <citation type="journal article" date="2019" name="Sci. Rep.">
        <title>Orb-weaving spider Araneus ventricosus genome elucidates the spidroin gene catalogue.</title>
        <authorList>
            <person name="Kono N."/>
            <person name="Nakamura H."/>
            <person name="Ohtoshi R."/>
            <person name="Moran D.A.P."/>
            <person name="Shinohara A."/>
            <person name="Yoshida Y."/>
            <person name="Fujiwara M."/>
            <person name="Mori M."/>
            <person name="Tomita M."/>
            <person name="Arakawa K."/>
        </authorList>
    </citation>
    <scope>NUCLEOTIDE SEQUENCE [LARGE SCALE GENOMIC DNA]</scope>
</reference>
<gene>
    <name evidence="2" type="ORF">AVEN_166427_1</name>
</gene>
<dbReference type="OrthoDB" id="6437589at2759"/>
<keyword evidence="3" id="KW-1185">Reference proteome</keyword>
<keyword evidence="1" id="KW-0732">Signal</keyword>
<dbReference type="AlphaFoldDB" id="A0A4Y2F1N3"/>
<name>A0A4Y2F1N3_ARAVE</name>
<organism evidence="2 3">
    <name type="scientific">Araneus ventricosus</name>
    <name type="common">Orbweaver spider</name>
    <name type="synonym">Epeira ventricosa</name>
    <dbReference type="NCBI Taxonomy" id="182803"/>
    <lineage>
        <taxon>Eukaryota</taxon>
        <taxon>Metazoa</taxon>
        <taxon>Ecdysozoa</taxon>
        <taxon>Arthropoda</taxon>
        <taxon>Chelicerata</taxon>
        <taxon>Arachnida</taxon>
        <taxon>Araneae</taxon>
        <taxon>Araneomorphae</taxon>
        <taxon>Entelegynae</taxon>
        <taxon>Araneoidea</taxon>
        <taxon>Araneidae</taxon>
        <taxon>Araneus</taxon>
    </lineage>
</organism>
<dbReference type="EMBL" id="BGPR01000748">
    <property type="protein sequence ID" value="GBM33994.1"/>
    <property type="molecule type" value="Genomic_DNA"/>
</dbReference>
<feature type="signal peptide" evidence="1">
    <location>
        <begin position="1"/>
        <end position="16"/>
    </location>
</feature>
<protein>
    <submittedName>
        <fullName evidence="2">Uncharacterized protein</fullName>
    </submittedName>
</protein>
<dbReference type="Proteomes" id="UP000499080">
    <property type="component" value="Unassembled WGS sequence"/>
</dbReference>
<evidence type="ECO:0000313" key="3">
    <source>
        <dbReference type="Proteomes" id="UP000499080"/>
    </source>
</evidence>